<evidence type="ECO:0000256" key="6">
    <source>
        <dbReference type="ARBA" id="ARBA00022656"/>
    </source>
</evidence>
<feature type="repeat" description="ANK" evidence="12">
    <location>
        <begin position="1242"/>
        <end position="1274"/>
    </location>
</feature>
<feature type="repeat" description="ANK" evidence="12">
    <location>
        <begin position="1143"/>
        <end position="1175"/>
    </location>
</feature>
<dbReference type="SUPFAM" id="SSF48403">
    <property type="entry name" value="Ankyrin repeat"/>
    <property type="match status" value="4"/>
</dbReference>
<evidence type="ECO:0000256" key="11">
    <source>
        <dbReference type="ARBA" id="ARBA00023298"/>
    </source>
</evidence>
<keyword evidence="11" id="KW-1053">Target membrane</keyword>
<feature type="repeat" description="ANK" evidence="12">
    <location>
        <begin position="1665"/>
        <end position="1697"/>
    </location>
</feature>
<feature type="repeat" description="ANK" evidence="12">
    <location>
        <begin position="1308"/>
        <end position="1336"/>
    </location>
</feature>
<feature type="repeat" description="ANK" evidence="12">
    <location>
        <begin position="1785"/>
        <end position="1813"/>
    </location>
</feature>
<evidence type="ECO:0000256" key="2">
    <source>
        <dbReference type="ARBA" id="ARBA00004613"/>
    </source>
</evidence>
<dbReference type="SUPFAM" id="SSF48452">
    <property type="entry name" value="TPR-like"/>
    <property type="match status" value="1"/>
</dbReference>
<dbReference type="InterPro" id="IPR011990">
    <property type="entry name" value="TPR-like_helical_dom_sf"/>
</dbReference>
<feature type="repeat" description="ANK" evidence="12">
    <location>
        <begin position="1374"/>
        <end position="1403"/>
    </location>
</feature>
<gene>
    <name evidence="13" type="ORF">JTE90_012498</name>
</gene>
<dbReference type="GO" id="GO:0006887">
    <property type="term" value="P:exocytosis"/>
    <property type="evidence" value="ECO:0007669"/>
    <property type="project" value="UniProtKB-KW"/>
</dbReference>
<keyword evidence="14" id="KW-1185">Reference proteome</keyword>
<keyword evidence="3" id="KW-0268">Exocytosis</keyword>
<dbReference type="InterPro" id="IPR051165">
    <property type="entry name" value="Multifunctional_ANK_Repeat"/>
</dbReference>
<feature type="repeat" description="ANK" evidence="12">
    <location>
        <begin position="1499"/>
        <end position="1531"/>
    </location>
</feature>
<feature type="repeat" description="ANK" evidence="12">
    <location>
        <begin position="1044"/>
        <end position="1076"/>
    </location>
</feature>
<dbReference type="PROSITE" id="PS50088">
    <property type="entry name" value="ANK_REPEAT"/>
    <property type="match status" value="24"/>
</dbReference>
<dbReference type="PANTHER" id="PTHR24123">
    <property type="entry name" value="ANKYRIN REPEAT-CONTAINING"/>
    <property type="match status" value="1"/>
</dbReference>
<dbReference type="GO" id="GO:0044218">
    <property type="term" value="C:other organism cell membrane"/>
    <property type="evidence" value="ECO:0007669"/>
    <property type="project" value="UniProtKB-KW"/>
</dbReference>
<feature type="repeat" description="ANK" evidence="12">
    <location>
        <begin position="945"/>
        <end position="977"/>
    </location>
</feature>
<dbReference type="GO" id="GO:0044231">
    <property type="term" value="C:host cell presynaptic membrane"/>
    <property type="evidence" value="ECO:0007669"/>
    <property type="project" value="UniProtKB-KW"/>
</dbReference>
<evidence type="ECO:0000256" key="7">
    <source>
        <dbReference type="ARBA" id="ARBA00022699"/>
    </source>
</evidence>
<dbReference type="PROSITE" id="PS50297">
    <property type="entry name" value="ANK_REP_REGION"/>
    <property type="match status" value="24"/>
</dbReference>
<dbReference type="SMART" id="SM00248">
    <property type="entry name" value="ANK"/>
    <property type="match status" value="28"/>
</dbReference>
<keyword evidence="5" id="KW-1052">Target cell membrane</keyword>
<proteinExistence type="predicted"/>
<evidence type="ECO:0000256" key="4">
    <source>
        <dbReference type="ARBA" id="ARBA00022525"/>
    </source>
</evidence>
<feature type="repeat" description="ANK" evidence="12">
    <location>
        <begin position="1466"/>
        <end position="1498"/>
    </location>
</feature>
<keyword evidence="4" id="KW-0964">Secreted</keyword>
<dbReference type="EMBL" id="JAFNEN010000655">
    <property type="protein sequence ID" value="KAG8178985.1"/>
    <property type="molecule type" value="Genomic_DNA"/>
</dbReference>
<dbReference type="PANTHER" id="PTHR24123:SF33">
    <property type="entry name" value="PROTEIN HOS4"/>
    <property type="match status" value="1"/>
</dbReference>
<feature type="repeat" description="ANK" evidence="12">
    <location>
        <begin position="1599"/>
        <end position="1631"/>
    </location>
</feature>
<feature type="repeat" description="ANK" evidence="12">
    <location>
        <begin position="1209"/>
        <end position="1241"/>
    </location>
</feature>
<feature type="repeat" description="ANK" evidence="12">
    <location>
        <begin position="1632"/>
        <end position="1664"/>
    </location>
</feature>
<comment type="caution">
    <text evidence="13">The sequence shown here is derived from an EMBL/GenBank/DDBJ whole genome shotgun (WGS) entry which is preliminary data.</text>
</comment>
<dbReference type="InterPro" id="IPR036770">
    <property type="entry name" value="Ankyrin_rpt-contain_sf"/>
</dbReference>
<sequence>MNQPKVWYPDILQSSAEDKLRFLRSFKNYDDESVGILCLEILNKAEKIAVPGDVDGLKNLNWFLAYISTAAKKELYDYFGNSNDYHQLRNILILICKNNKADFLDYLFNEESTLLWNLMVKLQIVSHTFTDEEQHNAFYYAVRSNNIKLLDILIHKWPNDYFNSNKEELDKLLSSAYEELKLKNLFLTDEMQLFVENLLIDFRFFHKSDSKLLPSNSTQLIKSRIEILTESVEKLKESSSDKVDEKFIFLIKFIARNVYVLKQQLKCTYSNLPWEEIEFVLIAFVNLHTTSNAINLIYTSVLNKTKILAYLDYFSHCLNKEFKYIENLEIKQLLCYPNLKREDLVKGIISTSPMFNQLYSDYKSVRDVHSLEIAKKYIELALKADPNNKEGQLLVLRALQVCGEYFKNTIETPKLSSSVCEMLLSLLPRNTREVITELRDSLSHSNSLGKRMEVEENADPDFFKNIQNDIKKINIVITEILLRSKVSVIKLFLQKIVESDSSDEIREIITTLFHLELKNVFCEANSIVLSNEIAEIENLVKEINGEVRDKTYYETQLLNKLNRTINLEKRKLKEVETDYMSGVMCCLGFVKQSHNFIVDENGIRILKNLTNRTLEKMTSEVKSENFDNIVTLCLELIDCVVSKVDDQYRDRLEKLYFKVLPFADSKVGIVKWVSKLQDKIFNPKKSRSVSRGSKNKPIIEDYLSEVLISKVSVLENILNKNGLNSQLIDNFSNYESDQNLQGIIEMLLMDIMSIFKDSIKNLTTNLLFLDENSPVLVGNNLRNHLAHGNDLFDVLQNKSSISIALNAKKIITENIIQQKEQIIGKLISNDPLRMKTECEHALRIIEVQNSLVNALKHVNLEAMKKSIEDGADIKARNIHMWTSLHFAAQGGNIHIATFLIEQNLDIEAVDKSGQTPIHIASAFGHKELVQLLLKMNVDVQVKDNSFKTPLHFAARNGHTDVIKLLLRSKASTASIDESGCTPIHSAITFNHREAAEILLAKQDINTFVMMRGFTALHVAAENGHLELVNLFLKHKADVNATTYQQTTALHLAALNGHLEVVIDLILAGAQMNVQALEGGTPLHYAVENNHKKIAELLLKNGADVNAVDVQNFTPLNFAAGNGDVGIVKLLLEKKSYINHCTIHGRTSLYLATENGHYSTVQFLLKKKSSVHYKDLNSFSALHIAAHNGHVDIVKLFVGGGAKINDRDVYQRTPLHLAALNNKPKVVATLISLGAKIECKDKDGFTPIHMACQSGHLTVVEQLISNGANLTVQNNEDYSPLFMAIASDNTAIVKLLIKKGADVNFVSNFGFTALHISALNGNPEIIMLFLKSNLNINDPCSLGLVPLHFAVEGNHREAVNTLVKAGANVDAEDASGKTPLYYAVENNSKDIAKDLVEYGADANVGFPLLLSIEYNFTDIALFLIESDKCNSEIKKGRTLYMSASQGQENVVEALIKKGADVDFRSDHNSTALHIASSEGHNDVVKVLLKNNAKLNVKTDYGYSPLLLAAISGHDKVVTTLLNAGANPNTADFKERTILEMAIAHNQFQVVKILLNQGNINVNKKGNDELTPLHIAAQKGCLEITKLLIENGANINAKHMLGSKPIHIAARDGNLEIVKFYLEKNIQLNDLNTFGQSLLHYAAQGGHQEIVNYLIKQNIDVNLFDIYQFNSLHVAAQYGYVNIIYTLLDNGAYLNTKTIGDVSAFEIAKSHNHRKAIKLLDITDKFFHVVKQNKTFETEKFLKEGAVVNVKSDANVTPLHYASWKGYDDIVNILLKYKANPNIKGKSGCTPLHYACKYNHINIVKSLLLNKAAYNESCCNGKSALSFATYPEITKLLRLINESFQNVQNGNIEVVSLLNNMKDKDILKIVMNACNKDNKTLLIAAIHSDFPKVKQLKQVFQDLCTEVKQAEALYSQRIYEKSLTIFKSVFEKRKDLLGLEHPDTLGVQFMVGTILYKQQKYREALKVSENVYHIQKELLGEENVDTLKTKSLIANVTRRLDSDCREVLVPVLMPLCFPDLMSQSRKVSESRRKI</sequence>
<keyword evidence="8" id="KW-0677">Repeat</keyword>
<comment type="subcellular location">
    <subcellularLocation>
        <location evidence="2">Secreted</location>
    </subcellularLocation>
    <subcellularLocation>
        <location evidence="1">Target cell membrane</location>
    </subcellularLocation>
</comment>
<evidence type="ECO:0000256" key="9">
    <source>
        <dbReference type="ARBA" id="ARBA00023028"/>
    </source>
</evidence>
<feature type="repeat" description="ANK" evidence="12">
    <location>
        <begin position="1275"/>
        <end position="1307"/>
    </location>
</feature>
<feature type="repeat" description="ANK" evidence="12">
    <location>
        <begin position="1176"/>
        <end position="1208"/>
    </location>
</feature>
<protein>
    <recommendedName>
        <fullName evidence="15">Ankyrin-3</fullName>
    </recommendedName>
</protein>
<evidence type="ECO:0000256" key="12">
    <source>
        <dbReference type="PROSITE-ProRule" id="PRU00023"/>
    </source>
</evidence>
<keyword evidence="6" id="KW-0800">Toxin</keyword>
<dbReference type="Pfam" id="PF12796">
    <property type="entry name" value="Ank_2"/>
    <property type="match status" value="8"/>
</dbReference>
<evidence type="ECO:0000256" key="5">
    <source>
        <dbReference type="ARBA" id="ARBA00022537"/>
    </source>
</evidence>
<keyword evidence="9" id="KW-0638">Presynaptic neurotoxin</keyword>
<evidence type="ECO:0000256" key="10">
    <source>
        <dbReference type="ARBA" id="ARBA00023043"/>
    </source>
</evidence>
<evidence type="ECO:0000256" key="8">
    <source>
        <dbReference type="ARBA" id="ARBA00022737"/>
    </source>
</evidence>
<feature type="repeat" description="ANK" evidence="12">
    <location>
        <begin position="1341"/>
        <end position="1373"/>
    </location>
</feature>
<accession>A0AAV6U5S6</accession>
<name>A0AAV6U5S6_9ARAC</name>
<feature type="repeat" description="ANK" evidence="12">
    <location>
        <begin position="1752"/>
        <end position="1784"/>
    </location>
</feature>
<reference evidence="13 14" key="1">
    <citation type="journal article" date="2022" name="Nat. Ecol. Evol.">
        <title>A masculinizing supergene underlies an exaggerated male reproductive morph in a spider.</title>
        <authorList>
            <person name="Hendrickx F."/>
            <person name="De Corte Z."/>
            <person name="Sonet G."/>
            <person name="Van Belleghem S.M."/>
            <person name="Kostlbacher S."/>
            <person name="Vangestel C."/>
        </authorList>
    </citation>
    <scope>NUCLEOTIDE SEQUENCE [LARGE SCALE GENOMIC DNA]</scope>
    <source>
        <strain evidence="13">W744_W776</strain>
    </source>
</reference>
<evidence type="ECO:0000313" key="14">
    <source>
        <dbReference type="Proteomes" id="UP000827092"/>
    </source>
</evidence>
<keyword evidence="10 12" id="KW-0040">ANK repeat</keyword>
<keyword evidence="7" id="KW-0528">Neurotoxin</keyword>
<dbReference type="Gene3D" id="1.25.40.10">
    <property type="entry name" value="Tetratricopeptide repeat domain"/>
    <property type="match status" value="1"/>
</dbReference>
<feature type="repeat" description="ANK" evidence="12">
    <location>
        <begin position="1077"/>
        <end position="1109"/>
    </location>
</feature>
<dbReference type="Gene3D" id="1.25.40.20">
    <property type="entry name" value="Ankyrin repeat-containing domain"/>
    <property type="match status" value="6"/>
</dbReference>
<dbReference type="GO" id="GO:0090729">
    <property type="term" value="F:toxin activity"/>
    <property type="evidence" value="ECO:0007669"/>
    <property type="project" value="UniProtKB-KW"/>
</dbReference>
<organism evidence="13 14">
    <name type="scientific">Oedothorax gibbosus</name>
    <dbReference type="NCBI Taxonomy" id="931172"/>
    <lineage>
        <taxon>Eukaryota</taxon>
        <taxon>Metazoa</taxon>
        <taxon>Ecdysozoa</taxon>
        <taxon>Arthropoda</taxon>
        <taxon>Chelicerata</taxon>
        <taxon>Arachnida</taxon>
        <taxon>Araneae</taxon>
        <taxon>Araneomorphae</taxon>
        <taxon>Entelegynae</taxon>
        <taxon>Araneoidea</taxon>
        <taxon>Linyphiidae</taxon>
        <taxon>Erigoninae</taxon>
        <taxon>Oedothorax</taxon>
    </lineage>
</organism>
<evidence type="ECO:0000256" key="3">
    <source>
        <dbReference type="ARBA" id="ARBA00022483"/>
    </source>
</evidence>
<dbReference type="GO" id="GO:0005576">
    <property type="term" value="C:extracellular region"/>
    <property type="evidence" value="ECO:0007669"/>
    <property type="project" value="UniProtKB-SubCell"/>
</dbReference>
<keyword evidence="11" id="KW-0472">Membrane</keyword>
<dbReference type="PRINTS" id="PR01415">
    <property type="entry name" value="ANKYRIN"/>
</dbReference>
<feature type="repeat" description="ANK" evidence="12">
    <location>
        <begin position="912"/>
        <end position="944"/>
    </location>
</feature>
<feature type="repeat" description="ANK" evidence="12">
    <location>
        <begin position="1110"/>
        <end position="1138"/>
    </location>
</feature>
<feature type="repeat" description="ANK" evidence="12">
    <location>
        <begin position="879"/>
        <end position="911"/>
    </location>
</feature>
<feature type="repeat" description="ANK" evidence="12">
    <location>
        <begin position="1566"/>
        <end position="1598"/>
    </location>
</feature>
<feature type="repeat" description="ANK" evidence="12">
    <location>
        <begin position="1011"/>
        <end position="1043"/>
    </location>
</feature>
<dbReference type="Proteomes" id="UP000827092">
    <property type="component" value="Unassembled WGS sequence"/>
</dbReference>
<feature type="repeat" description="ANK" evidence="12">
    <location>
        <begin position="1433"/>
        <end position="1465"/>
    </location>
</feature>
<evidence type="ECO:0008006" key="15">
    <source>
        <dbReference type="Google" id="ProtNLM"/>
    </source>
</evidence>
<evidence type="ECO:0000256" key="1">
    <source>
        <dbReference type="ARBA" id="ARBA00004175"/>
    </source>
</evidence>
<evidence type="ECO:0000313" key="13">
    <source>
        <dbReference type="EMBL" id="KAG8178985.1"/>
    </source>
</evidence>
<dbReference type="Pfam" id="PF00023">
    <property type="entry name" value="Ank"/>
    <property type="match status" value="4"/>
</dbReference>
<dbReference type="InterPro" id="IPR002110">
    <property type="entry name" value="Ankyrin_rpt"/>
</dbReference>